<keyword evidence="5 8" id="KW-0010">Activator</keyword>
<feature type="binding site" evidence="8">
    <location>
        <begin position="39"/>
        <end position="46"/>
    </location>
    <ligand>
        <name>ATP</name>
        <dbReference type="ChEBI" id="CHEBI:30616"/>
    </ligand>
</feature>
<comment type="activity regulation">
    <text evidence="8">Activated by ATP and maltotriose, which are both required for DNA binding.</text>
</comment>
<dbReference type="Pfam" id="PF00196">
    <property type="entry name" value="GerE"/>
    <property type="match status" value="1"/>
</dbReference>
<dbReference type="PROSITE" id="PS50043">
    <property type="entry name" value="HTH_LUXR_2"/>
    <property type="match status" value="1"/>
</dbReference>
<keyword evidence="9" id="KW-0175">Coiled coil</keyword>
<evidence type="ECO:0000256" key="7">
    <source>
        <dbReference type="ARBA" id="ARBA00023277"/>
    </source>
</evidence>
<dbReference type="OrthoDB" id="1123107at2"/>
<dbReference type="Gene3D" id="3.40.50.300">
    <property type="entry name" value="P-loop containing nucleotide triphosphate hydrolases"/>
    <property type="match status" value="1"/>
</dbReference>
<accession>F9RZS4</accession>
<dbReference type="InterPro" id="IPR041617">
    <property type="entry name" value="TPR_MalT"/>
</dbReference>
<keyword evidence="12" id="KW-1185">Reference proteome</keyword>
<sequence length="906" mass="104327">MWIPSKLTSPGRLHNAILRPRLLDVLKPAIHYKLILFRSPAGYGKTTMAAQYLADKQHVGWYNIDEGDNDGFRFINYLLQALNKASGDACITALKLADKRQYASLPSLIGDAFAEMANLSQPCYLVLDDYHLIDDESIHQAMRFFVKHMPDNLTLVVTSRTAPSLGIANLRVRDLMLEIDTRLLAFDNEETSRFFQQRVQEEIDGKTADYLCDYVEGWPSALQLIALQAQQQNRSLKQSAQSIKQFDQAHLWDYLIEEVFERLDDETQQFMLQCSVLEHFNAVLASKVTQQADALSRIELLNRYGLFIHRLEGAQHWYRFHNLFAEFLNHERLARLPHQETQLQEAAARAWLHQAMPHQVMPQQALQHAKKSGNTQLVADILQQYGWQMFNNGELEALEAAIQSLPNTVLYQHPKLPMLQAWLAQSQHRYHEVERLLIQADEEMLRLSIALSVTDQGEFNALRAQIAINQNEPERALTLAELALSQIDNAVYHSRIVATSVIGEVNHVLGHLDRALPMMQQTEKLARQYQVHHHALWALLQQSEILIAQGYAQAAYDIQESAFKLISEQQLQQLPLHEFLLRIRAQLLWSWHRLDEAEQYAHQGLRVLENHSPKEHLHSYSMLARIAIGRGELDKAAKFIDHINHLIKMSTYHVDWTANASLSLILYWQARDNRTAMEQWLNTTQRPDIAANHFTQLQWRNIARVQIHLGQLDEAQNTLRFLQQQADNHHLVSDTNRNMILAAVLALHQGQQATAKQMVKDALILTNQTGILGQYIIDGRQLSPLLQQLNHKSEMDDLERHRAQHLLKAISTTQRCRSIHFDEEFIEKLVNHPEIPQVVRTSPLTLREWQVLGLIYSGFSNEQIAQELDVAATTIKTHIRNLYQKLNITHRKEAINTAEKLLNLID</sequence>
<dbReference type="GO" id="GO:0045913">
    <property type="term" value="P:positive regulation of carbohydrate metabolic process"/>
    <property type="evidence" value="ECO:0007669"/>
    <property type="project" value="UniProtKB-UniRule"/>
</dbReference>
<evidence type="ECO:0000256" key="4">
    <source>
        <dbReference type="ARBA" id="ARBA00023125"/>
    </source>
</evidence>
<dbReference type="RefSeq" id="WP_006711355.1">
    <property type="nucleotide sequence ID" value="NZ_AFWF01000069.1"/>
</dbReference>
<keyword evidence="2 8" id="KW-0067">ATP-binding</keyword>
<protein>
    <recommendedName>
        <fullName evidence="8">HTH-type transcriptional regulator MalT</fullName>
    </recommendedName>
    <alternativeName>
        <fullName evidence="8">ATP-dependent transcriptional activator MalT</fullName>
    </alternativeName>
</protein>
<dbReference type="NCBIfam" id="NF003420">
    <property type="entry name" value="PRK04841.1"/>
    <property type="match status" value="1"/>
</dbReference>
<dbReference type="GO" id="GO:0005524">
    <property type="term" value="F:ATP binding"/>
    <property type="evidence" value="ECO:0007669"/>
    <property type="project" value="UniProtKB-UniRule"/>
</dbReference>
<comment type="function">
    <text evidence="8">Positively regulates the transcription of the maltose regulon whose gene products are responsible for uptake and catabolism of malto-oligosaccharides. Specifically binds to the promoter region of its target genes, recognizing a short DNA motif called the MalT box.</text>
</comment>
<comment type="similarity">
    <text evidence="8">Belongs to the MalT family.</text>
</comment>
<dbReference type="InterPro" id="IPR016032">
    <property type="entry name" value="Sig_transdc_resp-reg_C-effctor"/>
</dbReference>
<evidence type="ECO:0000256" key="5">
    <source>
        <dbReference type="ARBA" id="ARBA00023159"/>
    </source>
</evidence>
<dbReference type="CDD" id="cd06170">
    <property type="entry name" value="LuxR_C_like"/>
    <property type="match status" value="1"/>
</dbReference>
<dbReference type="EMBL" id="AFWF01000069">
    <property type="protein sequence ID" value="EGU44332.1"/>
    <property type="molecule type" value="Genomic_DNA"/>
</dbReference>
<dbReference type="HAMAP" id="MF_01247">
    <property type="entry name" value="HTH_type_MalT"/>
    <property type="match status" value="1"/>
</dbReference>
<dbReference type="InterPro" id="IPR027417">
    <property type="entry name" value="P-loop_NTPase"/>
</dbReference>
<reference evidence="11 12" key="1">
    <citation type="journal article" date="2012" name="Int. J. Syst. Evol. Microbiol.">
        <title>Vibrio caribbeanicus sp. nov., isolated from the marine sponge Scleritoderma cyanea.</title>
        <authorList>
            <person name="Hoffmann M."/>
            <person name="Monday S.R."/>
            <person name="Allard M.W."/>
            <person name="Strain E.A."/>
            <person name="Whittaker P."/>
            <person name="Naum M."/>
            <person name="McCarthy P.J."/>
            <person name="Lopez J.V."/>
            <person name="Fischer M."/>
            <person name="Brown E.W."/>
        </authorList>
    </citation>
    <scope>NUCLEOTIDE SEQUENCE [LARGE SCALE GENOMIC DNA]</scope>
    <source>
        <strain evidence="11 12">ATCC 700023</strain>
    </source>
</reference>
<evidence type="ECO:0000256" key="3">
    <source>
        <dbReference type="ARBA" id="ARBA00023015"/>
    </source>
</evidence>
<keyword evidence="7 8" id="KW-0119">Carbohydrate metabolism</keyword>
<dbReference type="InterPro" id="IPR036388">
    <property type="entry name" value="WH-like_DNA-bd_sf"/>
</dbReference>
<dbReference type="AlphaFoldDB" id="F9RZS4"/>
<evidence type="ECO:0000313" key="11">
    <source>
        <dbReference type="EMBL" id="EGU44332.1"/>
    </source>
</evidence>
<keyword evidence="1 8" id="KW-0547">Nucleotide-binding</keyword>
<dbReference type="GO" id="GO:0045893">
    <property type="term" value="P:positive regulation of DNA-templated transcription"/>
    <property type="evidence" value="ECO:0007669"/>
    <property type="project" value="UniProtKB-UniRule"/>
</dbReference>
<comment type="subunit">
    <text evidence="8">Monomer in solution. Oligomerizes to an active state in the presence of the positive effectors ATP and maltotriose.</text>
</comment>
<keyword evidence="4 8" id="KW-0238">DNA-binding</keyword>
<dbReference type="PANTHER" id="PTHR44688">
    <property type="entry name" value="DNA-BINDING TRANSCRIPTIONAL ACTIVATOR DEVR_DOSR"/>
    <property type="match status" value="1"/>
</dbReference>
<dbReference type="PROSITE" id="PS00622">
    <property type="entry name" value="HTH_LUXR_1"/>
    <property type="match status" value="1"/>
</dbReference>
<dbReference type="InterPro" id="IPR059106">
    <property type="entry name" value="WHD_MalT"/>
</dbReference>
<comment type="caution">
    <text evidence="11">The sequence shown here is derived from an EMBL/GenBank/DDBJ whole genome shotgun (WGS) entry which is preliminary data.</text>
</comment>
<proteinExistence type="inferred from homology"/>
<keyword evidence="3 8" id="KW-0805">Transcription regulation</keyword>
<evidence type="ECO:0000313" key="12">
    <source>
        <dbReference type="Proteomes" id="UP000004605"/>
    </source>
</evidence>
<dbReference type="PRINTS" id="PR00038">
    <property type="entry name" value="HTHLUXR"/>
</dbReference>
<dbReference type="InterPro" id="IPR000792">
    <property type="entry name" value="Tscrpt_reg_LuxR_C"/>
</dbReference>
<dbReference type="GO" id="GO:0003677">
    <property type="term" value="F:DNA binding"/>
    <property type="evidence" value="ECO:0007669"/>
    <property type="project" value="UniProtKB-KW"/>
</dbReference>
<evidence type="ECO:0000256" key="6">
    <source>
        <dbReference type="ARBA" id="ARBA00023163"/>
    </source>
</evidence>
<dbReference type="SMART" id="SM00421">
    <property type="entry name" value="HTH_LUXR"/>
    <property type="match status" value="1"/>
</dbReference>
<dbReference type="SUPFAM" id="SSF46894">
    <property type="entry name" value="C-terminal effector domain of the bipartite response regulators"/>
    <property type="match status" value="1"/>
</dbReference>
<organism evidence="11 12">
    <name type="scientific">Vibrio ichthyoenteri ATCC 700023</name>
    <dbReference type="NCBI Taxonomy" id="870968"/>
    <lineage>
        <taxon>Bacteria</taxon>
        <taxon>Pseudomonadati</taxon>
        <taxon>Pseudomonadota</taxon>
        <taxon>Gammaproteobacteria</taxon>
        <taxon>Vibrionales</taxon>
        <taxon>Vibrionaceae</taxon>
        <taxon>Vibrio</taxon>
    </lineage>
</organism>
<evidence type="ECO:0000259" key="10">
    <source>
        <dbReference type="PROSITE" id="PS50043"/>
    </source>
</evidence>
<dbReference type="InterPro" id="IPR011990">
    <property type="entry name" value="TPR-like_helical_dom_sf"/>
</dbReference>
<dbReference type="Gene3D" id="1.25.40.10">
    <property type="entry name" value="Tetratricopeptide repeat domain"/>
    <property type="match status" value="1"/>
</dbReference>
<dbReference type="Pfam" id="PF25873">
    <property type="entry name" value="WHD_MalT"/>
    <property type="match status" value="1"/>
</dbReference>
<feature type="domain" description="HTH luxR-type" evidence="10">
    <location>
        <begin position="837"/>
        <end position="902"/>
    </location>
</feature>
<dbReference type="GO" id="GO:0003700">
    <property type="term" value="F:DNA-binding transcription factor activity"/>
    <property type="evidence" value="ECO:0007669"/>
    <property type="project" value="UniProtKB-UniRule"/>
</dbReference>
<name>F9RZS4_9VIBR</name>
<dbReference type="Pfam" id="PF17874">
    <property type="entry name" value="TPR_MalT"/>
    <property type="match status" value="1"/>
</dbReference>
<evidence type="ECO:0000256" key="8">
    <source>
        <dbReference type="HAMAP-Rule" id="MF_01247"/>
    </source>
</evidence>
<dbReference type="InterPro" id="IPR023768">
    <property type="entry name" value="Tscrpt_reg_HTH_MalT"/>
</dbReference>
<evidence type="ECO:0000256" key="9">
    <source>
        <dbReference type="SAM" id="Coils"/>
    </source>
</evidence>
<feature type="coiled-coil region" evidence="9">
    <location>
        <begin position="705"/>
        <end position="732"/>
    </location>
</feature>
<dbReference type="PANTHER" id="PTHR44688:SF16">
    <property type="entry name" value="DNA-BINDING TRANSCRIPTIONAL ACTIVATOR DEVR_DOSR"/>
    <property type="match status" value="1"/>
</dbReference>
<dbReference type="Gene3D" id="1.10.10.10">
    <property type="entry name" value="Winged helix-like DNA-binding domain superfamily/Winged helix DNA-binding domain"/>
    <property type="match status" value="1"/>
</dbReference>
<gene>
    <name evidence="8" type="primary">malT</name>
    <name evidence="11" type="ORF">VII00023_22604</name>
</gene>
<evidence type="ECO:0000256" key="1">
    <source>
        <dbReference type="ARBA" id="ARBA00022741"/>
    </source>
</evidence>
<evidence type="ECO:0000256" key="2">
    <source>
        <dbReference type="ARBA" id="ARBA00022840"/>
    </source>
</evidence>
<dbReference type="SUPFAM" id="SSF48452">
    <property type="entry name" value="TPR-like"/>
    <property type="match status" value="1"/>
</dbReference>
<dbReference type="Proteomes" id="UP000004605">
    <property type="component" value="Unassembled WGS sequence"/>
</dbReference>
<dbReference type="SUPFAM" id="SSF52540">
    <property type="entry name" value="P-loop containing nucleoside triphosphate hydrolases"/>
    <property type="match status" value="1"/>
</dbReference>
<keyword evidence="6 8" id="KW-0804">Transcription</keyword>